<feature type="compositionally biased region" description="Polar residues" evidence="1">
    <location>
        <begin position="165"/>
        <end position="185"/>
    </location>
</feature>
<dbReference type="PANTHER" id="PTHR31917">
    <property type="entry name" value="AGENET DOMAIN-CONTAINING PROTEIN-RELATED"/>
    <property type="match status" value="1"/>
</dbReference>
<comment type="caution">
    <text evidence="3">The sequence shown here is derived from an EMBL/GenBank/DDBJ whole genome shotgun (WGS) entry which is preliminary data.</text>
</comment>
<name>A0A5C7HBM8_9ROSI</name>
<feature type="compositionally biased region" description="Basic and acidic residues" evidence="1">
    <location>
        <begin position="218"/>
        <end position="257"/>
    </location>
</feature>
<sequence>MLSPTVEVFDKLVPNLRERFSSNDDGRLDRIRVGAREKTLGNSREPMKCGKTVSQTIAKSPRQGSQEASGKMGFLDKGKGRWTQRMKPTYRSKGGNGAVKILERRSAQTGSSSKEYESGSKSDCGPFLISSNQKGRSRSSGVLRGSESFKKDVRNPDPSGRGFQGSEQGKPRNSQSCGGVQVSSLDTRDLPSIQMVPETQFTNNKGIDIVVDLRNHGSKCSDERMEDSLSKDSVEQKEADRRTVDGQQCHIERDGCEKGNPIMPKKSRDKTTMGSQSHNNSCLFLKDSLVEVTSNLDGFRGAWFIARVVKAPPPNLQRKTTFLVEYLNLLSEDGMKPLRERVSFGLIRPLPPYEMHNDQKFQVNDVVDGYYNDGWVHLDWVDGKWVQHPKRVVQQKEVGTNSRKRKRGECPKSLLRGKKCDGIEGAVDEIIVEDCTTNGLELAIIGEPTEFTDSSSNAEDVEMAIVPSNMVYADEHLSICPPTIGVDSSICDSVRDNSHLSTFANLVFNHSSLTMNSSNENYDRSSKGLTYQAGLALCTTDFAVKQSCADAHLKLSKSQVGYRVS</sequence>
<reference evidence="4" key="1">
    <citation type="journal article" date="2019" name="Gigascience">
        <title>De novo genome assembly of the endangered Acer yangbiense, a plant species with extremely small populations endemic to Yunnan Province, China.</title>
        <authorList>
            <person name="Yang J."/>
            <person name="Wariss H.M."/>
            <person name="Tao L."/>
            <person name="Zhang R."/>
            <person name="Yun Q."/>
            <person name="Hollingsworth P."/>
            <person name="Dao Z."/>
            <person name="Luo G."/>
            <person name="Guo H."/>
            <person name="Ma Y."/>
            <person name="Sun W."/>
        </authorList>
    </citation>
    <scope>NUCLEOTIDE SEQUENCE [LARGE SCALE GENOMIC DNA]</scope>
    <source>
        <strain evidence="4">cv. Malutang</strain>
    </source>
</reference>
<dbReference type="OrthoDB" id="687110at2759"/>
<dbReference type="SMART" id="SM00743">
    <property type="entry name" value="Agenet"/>
    <property type="match status" value="1"/>
</dbReference>
<keyword evidence="4" id="KW-1185">Reference proteome</keyword>
<dbReference type="Proteomes" id="UP000323000">
    <property type="component" value="Chromosome 9"/>
</dbReference>
<gene>
    <name evidence="3" type="ORF">EZV62_019201</name>
</gene>
<dbReference type="InterPro" id="IPR014002">
    <property type="entry name" value="Agenet_dom_plant"/>
</dbReference>
<evidence type="ECO:0000313" key="4">
    <source>
        <dbReference type="Proteomes" id="UP000323000"/>
    </source>
</evidence>
<dbReference type="Pfam" id="PF05641">
    <property type="entry name" value="Agenet"/>
    <property type="match status" value="1"/>
</dbReference>
<organism evidence="3 4">
    <name type="scientific">Acer yangbiense</name>
    <dbReference type="NCBI Taxonomy" id="1000413"/>
    <lineage>
        <taxon>Eukaryota</taxon>
        <taxon>Viridiplantae</taxon>
        <taxon>Streptophyta</taxon>
        <taxon>Embryophyta</taxon>
        <taxon>Tracheophyta</taxon>
        <taxon>Spermatophyta</taxon>
        <taxon>Magnoliopsida</taxon>
        <taxon>eudicotyledons</taxon>
        <taxon>Gunneridae</taxon>
        <taxon>Pentapetalae</taxon>
        <taxon>rosids</taxon>
        <taxon>malvids</taxon>
        <taxon>Sapindales</taxon>
        <taxon>Sapindaceae</taxon>
        <taxon>Hippocastanoideae</taxon>
        <taxon>Acereae</taxon>
        <taxon>Acer</taxon>
    </lineage>
</organism>
<evidence type="ECO:0000259" key="2">
    <source>
        <dbReference type="SMART" id="SM00743"/>
    </source>
</evidence>
<dbReference type="AlphaFoldDB" id="A0A5C7HBM8"/>
<dbReference type="CDD" id="cd20405">
    <property type="entry name" value="Tudor_Agenet_AtDUF_rpt1_3"/>
    <property type="match status" value="1"/>
</dbReference>
<evidence type="ECO:0000256" key="1">
    <source>
        <dbReference type="SAM" id="MobiDB-lite"/>
    </source>
</evidence>
<dbReference type="EMBL" id="VAHF01000009">
    <property type="protein sequence ID" value="TXG53945.1"/>
    <property type="molecule type" value="Genomic_DNA"/>
</dbReference>
<feature type="compositionally biased region" description="Basic residues" evidence="1">
    <location>
        <begin position="80"/>
        <end position="90"/>
    </location>
</feature>
<dbReference type="InterPro" id="IPR008395">
    <property type="entry name" value="Agenet-like_dom"/>
</dbReference>
<feature type="region of interest" description="Disordered" evidence="1">
    <location>
        <begin position="37"/>
        <end position="199"/>
    </location>
</feature>
<feature type="domain" description="Agenet" evidence="2">
    <location>
        <begin position="284"/>
        <end position="355"/>
    </location>
</feature>
<feature type="compositionally biased region" description="Polar residues" evidence="1">
    <location>
        <begin position="52"/>
        <end position="68"/>
    </location>
</feature>
<accession>A0A5C7HBM8</accession>
<dbReference type="PANTHER" id="PTHR31917:SF153">
    <property type="entry name" value="DUF724 DOMAIN-CONTAINING PROTEIN 3-RELATED"/>
    <property type="match status" value="1"/>
</dbReference>
<evidence type="ECO:0000313" key="3">
    <source>
        <dbReference type="EMBL" id="TXG53945.1"/>
    </source>
</evidence>
<protein>
    <recommendedName>
        <fullName evidence="2">Agenet domain-containing protein</fullName>
    </recommendedName>
</protein>
<proteinExistence type="predicted"/>
<feature type="region of interest" description="Disordered" evidence="1">
    <location>
        <begin position="218"/>
        <end position="277"/>
    </location>
</feature>